<dbReference type="AlphaFoldDB" id="A0A5B7CKA4"/>
<proteinExistence type="predicted"/>
<reference evidence="2 3" key="1">
    <citation type="submission" date="2019-05" db="EMBL/GenBank/DDBJ databases">
        <title>Another draft genome of Portunus trituberculatus and its Hox gene families provides insights of decapod evolution.</title>
        <authorList>
            <person name="Jeong J.-H."/>
            <person name="Song I."/>
            <person name="Kim S."/>
            <person name="Choi T."/>
            <person name="Kim D."/>
            <person name="Ryu S."/>
            <person name="Kim W."/>
        </authorList>
    </citation>
    <scope>NUCLEOTIDE SEQUENCE [LARGE SCALE GENOMIC DNA]</scope>
    <source>
        <tissue evidence="2">Muscle</tissue>
    </source>
</reference>
<feature type="region of interest" description="Disordered" evidence="1">
    <location>
        <begin position="1"/>
        <end position="24"/>
    </location>
</feature>
<dbReference type="Proteomes" id="UP000324222">
    <property type="component" value="Unassembled WGS sequence"/>
</dbReference>
<dbReference type="EMBL" id="VSRR010000074">
    <property type="protein sequence ID" value="MPC09558.1"/>
    <property type="molecule type" value="Genomic_DNA"/>
</dbReference>
<sequence>MRKARKRHQRPHRDRGRPNNTSGSLRRLLPLFLLSLRLRLRLLFLLLLRLIISSKLKAMP</sequence>
<name>A0A5B7CKA4_PORTR</name>
<gene>
    <name evidence="2" type="ORF">E2C01_002173</name>
</gene>
<evidence type="ECO:0000313" key="2">
    <source>
        <dbReference type="EMBL" id="MPC09558.1"/>
    </source>
</evidence>
<organism evidence="2 3">
    <name type="scientific">Portunus trituberculatus</name>
    <name type="common">Swimming crab</name>
    <name type="synonym">Neptunus trituberculatus</name>
    <dbReference type="NCBI Taxonomy" id="210409"/>
    <lineage>
        <taxon>Eukaryota</taxon>
        <taxon>Metazoa</taxon>
        <taxon>Ecdysozoa</taxon>
        <taxon>Arthropoda</taxon>
        <taxon>Crustacea</taxon>
        <taxon>Multicrustacea</taxon>
        <taxon>Malacostraca</taxon>
        <taxon>Eumalacostraca</taxon>
        <taxon>Eucarida</taxon>
        <taxon>Decapoda</taxon>
        <taxon>Pleocyemata</taxon>
        <taxon>Brachyura</taxon>
        <taxon>Eubrachyura</taxon>
        <taxon>Portunoidea</taxon>
        <taxon>Portunidae</taxon>
        <taxon>Portuninae</taxon>
        <taxon>Portunus</taxon>
    </lineage>
</organism>
<protein>
    <submittedName>
        <fullName evidence="2">Uncharacterized protein</fullName>
    </submittedName>
</protein>
<evidence type="ECO:0000313" key="3">
    <source>
        <dbReference type="Proteomes" id="UP000324222"/>
    </source>
</evidence>
<comment type="caution">
    <text evidence="2">The sequence shown here is derived from an EMBL/GenBank/DDBJ whole genome shotgun (WGS) entry which is preliminary data.</text>
</comment>
<evidence type="ECO:0000256" key="1">
    <source>
        <dbReference type="SAM" id="MobiDB-lite"/>
    </source>
</evidence>
<keyword evidence="3" id="KW-1185">Reference proteome</keyword>
<feature type="compositionally biased region" description="Basic residues" evidence="1">
    <location>
        <begin position="1"/>
        <end position="15"/>
    </location>
</feature>
<accession>A0A5B7CKA4</accession>